<reference evidence="1" key="1">
    <citation type="submission" date="2024-02" db="EMBL/GenBank/DDBJ databases">
        <title>Bacteria isolated from the canopy kelp, Nereocystis luetkeana.</title>
        <authorList>
            <person name="Pfister C.A."/>
            <person name="Younker I.T."/>
            <person name="Light S.H."/>
        </authorList>
    </citation>
    <scope>NUCLEOTIDE SEQUENCE</scope>
    <source>
        <strain evidence="1">TN.2.01</strain>
    </source>
</reference>
<name>A0ACC6R373_9GAMM</name>
<gene>
    <name evidence="1" type="ORF">V6250_09215</name>
</gene>
<evidence type="ECO:0000313" key="2">
    <source>
        <dbReference type="Proteomes" id="UP001374952"/>
    </source>
</evidence>
<dbReference type="Proteomes" id="UP001374952">
    <property type="component" value="Unassembled WGS sequence"/>
</dbReference>
<proteinExistence type="predicted"/>
<dbReference type="EMBL" id="JBAKAX010000007">
    <property type="protein sequence ID" value="MEL0604347.1"/>
    <property type="molecule type" value="Genomic_DNA"/>
</dbReference>
<sequence length="370" mass="40605">MALGLSALIGGLSYFKFKQVSSAIEMAESFPEHYEVVEVAYVKDAEHMPTISVLGSAQSPLHLELFTELPGKVAFIGAPIGKKVEQGELLVQLDITAEKAGLKAATAREKLAQSILHRSKKLLDKSAISQELYDQAYADLIVIQSEIELLESTISKKTVIAPFKGIMGLHSIKLGDYVAANKMLASYVGITDKVWAEFDIPQFYPPLPIGSDVRVRNIDAFGSSLFQTATVIAKDTQIASNTRSLKYRAVIDRKHEQYSPNTPLEVLVPISDKERVFQVPVTSVNHDMHGTYVMKLVANGTEPETYRAKRLPVKVVSQFDGYKLITLNEIKEGDKIAAAGAFKLYEGILVMPMKRSSTAKSPLAMSTGEL</sequence>
<keyword evidence="2" id="KW-1185">Reference proteome</keyword>
<organism evidence="1 2">
    <name type="scientific">Pseudoalteromonas undina</name>
    <dbReference type="NCBI Taxonomy" id="43660"/>
    <lineage>
        <taxon>Bacteria</taxon>
        <taxon>Pseudomonadati</taxon>
        <taxon>Pseudomonadota</taxon>
        <taxon>Gammaproteobacteria</taxon>
        <taxon>Alteromonadales</taxon>
        <taxon>Pseudoalteromonadaceae</taxon>
        <taxon>Pseudoalteromonas</taxon>
    </lineage>
</organism>
<accession>A0ACC6R373</accession>
<comment type="caution">
    <text evidence="1">The sequence shown here is derived from an EMBL/GenBank/DDBJ whole genome shotgun (WGS) entry which is preliminary data.</text>
</comment>
<evidence type="ECO:0000313" key="1">
    <source>
        <dbReference type="EMBL" id="MEL0604347.1"/>
    </source>
</evidence>
<protein>
    <submittedName>
        <fullName evidence="1">Efflux RND transporter periplasmic adaptor subunit</fullName>
    </submittedName>
</protein>